<evidence type="ECO:0000256" key="1">
    <source>
        <dbReference type="SAM" id="MobiDB-lite"/>
    </source>
</evidence>
<feature type="compositionally biased region" description="Polar residues" evidence="1">
    <location>
        <begin position="143"/>
        <end position="176"/>
    </location>
</feature>
<evidence type="ECO:0000256" key="2">
    <source>
        <dbReference type="SAM" id="SignalP"/>
    </source>
</evidence>
<feature type="signal peptide" evidence="2">
    <location>
        <begin position="1"/>
        <end position="27"/>
    </location>
</feature>
<feature type="chain" id="PRO_5030639399" evidence="2">
    <location>
        <begin position="28"/>
        <end position="197"/>
    </location>
</feature>
<keyword evidence="2" id="KW-0732">Signal</keyword>
<reference evidence="3" key="1">
    <citation type="submission" date="2021-01" db="EMBL/GenBank/DDBJ databases">
        <authorList>
            <person name="Corre E."/>
            <person name="Pelletier E."/>
            <person name="Niang G."/>
            <person name="Scheremetjew M."/>
            <person name="Finn R."/>
            <person name="Kale V."/>
            <person name="Holt S."/>
            <person name="Cochrane G."/>
            <person name="Meng A."/>
            <person name="Brown T."/>
            <person name="Cohen L."/>
        </authorList>
    </citation>
    <scope>NUCLEOTIDE SEQUENCE</scope>
    <source>
        <strain evidence="3">10249 10 AB</strain>
    </source>
</reference>
<dbReference type="AlphaFoldDB" id="A0A7S4ADX1"/>
<proteinExistence type="predicted"/>
<gene>
    <name evidence="3" type="ORF">PAUS00366_LOCUS5068</name>
</gene>
<evidence type="ECO:0000313" key="3">
    <source>
        <dbReference type="EMBL" id="CAE0712316.1"/>
    </source>
</evidence>
<dbReference type="EMBL" id="HBIX01006415">
    <property type="protein sequence ID" value="CAE0712316.1"/>
    <property type="molecule type" value="Transcribed_RNA"/>
</dbReference>
<protein>
    <submittedName>
        <fullName evidence="3">Uncharacterized protein</fullName>
    </submittedName>
</protein>
<accession>A0A7S4ADX1</accession>
<feature type="region of interest" description="Disordered" evidence="1">
    <location>
        <begin position="134"/>
        <end position="197"/>
    </location>
</feature>
<sequence length="197" mass="21036">MTPRQRVLIYLLLDAILNFTSFSDAWAVRQPSLSYSHSIGAATGGGNTELRYRRRRRRRRQNADSSFENAITATTTNPSRRCMLQIFSSVSVMAAAKIASPPTAAFAASSAEVDMVADPFAAMDDMLSSGGTDLPLSFGAPKDSTSTGTITESNITGNEKNKSSNPGASSPVTPNSDMAAALQESSKKRKIDPRTHG</sequence>
<organism evidence="3">
    <name type="scientific">Pseudo-nitzschia australis</name>
    <dbReference type="NCBI Taxonomy" id="44445"/>
    <lineage>
        <taxon>Eukaryota</taxon>
        <taxon>Sar</taxon>
        <taxon>Stramenopiles</taxon>
        <taxon>Ochrophyta</taxon>
        <taxon>Bacillariophyta</taxon>
        <taxon>Bacillariophyceae</taxon>
        <taxon>Bacillariophycidae</taxon>
        <taxon>Bacillariales</taxon>
        <taxon>Bacillariaceae</taxon>
        <taxon>Pseudo-nitzschia</taxon>
    </lineage>
</organism>
<name>A0A7S4ADX1_9STRA</name>